<dbReference type="OrthoDB" id="5803672at2759"/>
<proteinExistence type="predicted"/>
<feature type="chain" id="PRO_5001491889" evidence="1">
    <location>
        <begin position="21"/>
        <end position="157"/>
    </location>
</feature>
<dbReference type="EMBL" id="JARK01000232">
    <property type="protein sequence ID" value="EYC40034.1"/>
    <property type="molecule type" value="Genomic_DNA"/>
</dbReference>
<keyword evidence="3" id="KW-1185">Reference proteome</keyword>
<organism evidence="2 3">
    <name type="scientific">Ancylostoma ceylanicum</name>
    <dbReference type="NCBI Taxonomy" id="53326"/>
    <lineage>
        <taxon>Eukaryota</taxon>
        <taxon>Metazoa</taxon>
        <taxon>Ecdysozoa</taxon>
        <taxon>Nematoda</taxon>
        <taxon>Chromadorea</taxon>
        <taxon>Rhabditida</taxon>
        <taxon>Rhabditina</taxon>
        <taxon>Rhabditomorpha</taxon>
        <taxon>Strongyloidea</taxon>
        <taxon>Ancylostomatidae</taxon>
        <taxon>Ancylostomatinae</taxon>
        <taxon>Ancylostoma</taxon>
    </lineage>
</organism>
<keyword evidence="1" id="KW-0732">Signal</keyword>
<sequence>MRVEWTLRLIIALLLEPKTANLCSVETVASITELNSCFESFFTTSSSTTLEEWEVNLPNEQEEEEMRALLANIYRMDSFENMGNVTLDNYKSLKDYVNVSIVQDHFCVIHELLPEETHRFQRMWGYAVIASKQWSKRSNAKKYQHNYKVMGFGDKAQ</sequence>
<reference evidence="3" key="1">
    <citation type="journal article" date="2015" name="Nat. Genet.">
        <title>The genome and transcriptome of the zoonotic hookworm Ancylostoma ceylanicum identify infection-specific gene families.</title>
        <authorList>
            <person name="Schwarz E.M."/>
            <person name="Hu Y."/>
            <person name="Antoshechkin I."/>
            <person name="Miller M.M."/>
            <person name="Sternberg P.W."/>
            <person name="Aroian R.V."/>
        </authorList>
    </citation>
    <scope>NUCLEOTIDE SEQUENCE</scope>
    <source>
        <strain evidence="3">HY135</strain>
    </source>
</reference>
<gene>
    <name evidence="2" type="primary">Acey_s0632.g881</name>
    <name evidence="2" type="ORF">Y032_0632g881</name>
</gene>
<evidence type="ECO:0000313" key="2">
    <source>
        <dbReference type="EMBL" id="EYC40034.1"/>
    </source>
</evidence>
<dbReference type="Proteomes" id="UP000024635">
    <property type="component" value="Unassembled WGS sequence"/>
</dbReference>
<dbReference type="STRING" id="53326.A0A016WJS7"/>
<feature type="signal peptide" evidence="1">
    <location>
        <begin position="1"/>
        <end position="20"/>
    </location>
</feature>
<name>A0A016WJS7_9BILA</name>
<protein>
    <submittedName>
        <fullName evidence="2">Uncharacterized protein</fullName>
    </submittedName>
</protein>
<evidence type="ECO:0000256" key="1">
    <source>
        <dbReference type="SAM" id="SignalP"/>
    </source>
</evidence>
<accession>A0A016WJS7</accession>
<evidence type="ECO:0000313" key="3">
    <source>
        <dbReference type="Proteomes" id="UP000024635"/>
    </source>
</evidence>
<comment type="caution">
    <text evidence="2">The sequence shown here is derived from an EMBL/GenBank/DDBJ whole genome shotgun (WGS) entry which is preliminary data.</text>
</comment>
<dbReference type="AlphaFoldDB" id="A0A016WJS7"/>